<dbReference type="OrthoDB" id="6782675at2759"/>
<feature type="compositionally biased region" description="Polar residues" evidence="1">
    <location>
        <begin position="263"/>
        <end position="279"/>
    </location>
</feature>
<evidence type="ECO:0000256" key="1">
    <source>
        <dbReference type="SAM" id="MobiDB-lite"/>
    </source>
</evidence>
<evidence type="ECO:0000259" key="2">
    <source>
        <dbReference type="Pfam" id="PF26215"/>
    </source>
</evidence>
<proteinExistence type="predicted"/>
<sequence>MEEEVNNQLPFLDVQVTKLADVKMRTRVYRKAIHTTRILHFRSNYPVRHERSCGRTLFRRVRINFSDDSGKKEVMEYVHAHFAANGYPNSFIRKCLKKPQFERSSEEKPKFRLTIPYVRNVSEAVARILKPFGIGVAHKPECTSRQQVMKPKDPLPVKEQSAVVYNIPCQDCDARYVSETGKRLGTRLNEHQLAINRKDKVSLIYGYAQQLNHDFAFEKTRVIDRANDKMARLVLESWYSTGTLNRAMNLHSAYQALRTRLGSVQTGPRRQTSTWNREPTLTEKRGGGRRSHNQSQTLPHQCARKTENNSRKQQRLISPLIDVEESNRHTALPKLKMAPQRSTEPAGVQHPRGLRKSATNGQVKVHAFTMAIIRGMRKD</sequence>
<keyword evidence="4" id="KW-1185">Reference proteome</keyword>
<protein>
    <submittedName>
        <fullName evidence="5">GIY-YIG domain-containing protein</fullName>
    </submittedName>
</protein>
<reference evidence="3 4" key="2">
    <citation type="submission" date="2018-11" db="EMBL/GenBank/DDBJ databases">
        <authorList>
            <consortium name="Pathogen Informatics"/>
        </authorList>
    </citation>
    <scope>NUCLEOTIDE SEQUENCE [LARGE SCALE GENOMIC DNA]</scope>
    <source>
        <strain evidence="3 4">NST_G2</strain>
    </source>
</reference>
<dbReference type="PANTHER" id="PTHR21301:SF11">
    <property type="entry name" value="GIY-YIG DOMAIN-CONTAINING PROTEIN"/>
    <property type="match status" value="1"/>
</dbReference>
<accession>A0A183SQ83</accession>
<evidence type="ECO:0000313" key="3">
    <source>
        <dbReference type="EMBL" id="VDL92766.1"/>
    </source>
</evidence>
<dbReference type="InterPro" id="IPR058912">
    <property type="entry name" value="HTH_animal"/>
</dbReference>
<dbReference type="PANTHER" id="PTHR21301">
    <property type="entry name" value="REVERSE TRANSCRIPTASE"/>
    <property type="match status" value="1"/>
</dbReference>
<dbReference type="WBParaSite" id="SSLN_0000658301-mRNA-1">
    <property type="protein sequence ID" value="SSLN_0000658301-mRNA-1"/>
    <property type="gene ID" value="SSLN_0000658301"/>
</dbReference>
<gene>
    <name evidence="3" type="ORF">SSLN_LOCUS6381</name>
</gene>
<name>A0A183SQ83_SCHSO</name>
<dbReference type="EMBL" id="UYSU01033663">
    <property type="protein sequence ID" value="VDL92766.1"/>
    <property type="molecule type" value="Genomic_DNA"/>
</dbReference>
<dbReference type="Proteomes" id="UP000275846">
    <property type="component" value="Unassembled WGS sequence"/>
</dbReference>
<feature type="domain" description="Helix-turn-helix" evidence="2">
    <location>
        <begin position="37"/>
        <end position="96"/>
    </location>
</feature>
<dbReference type="AlphaFoldDB" id="A0A183SQ83"/>
<dbReference type="Pfam" id="PF26215">
    <property type="entry name" value="HTH_animal"/>
    <property type="match status" value="1"/>
</dbReference>
<organism evidence="5">
    <name type="scientific">Schistocephalus solidus</name>
    <name type="common">Tapeworm</name>
    <dbReference type="NCBI Taxonomy" id="70667"/>
    <lineage>
        <taxon>Eukaryota</taxon>
        <taxon>Metazoa</taxon>
        <taxon>Spiralia</taxon>
        <taxon>Lophotrochozoa</taxon>
        <taxon>Platyhelminthes</taxon>
        <taxon>Cestoda</taxon>
        <taxon>Eucestoda</taxon>
        <taxon>Diphyllobothriidea</taxon>
        <taxon>Diphyllobothriidae</taxon>
        <taxon>Schistocephalus</taxon>
    </lineage>
</organism>
<evidence type="ECO:0000313" key="4">
    <source>
        <dbReference type="Proteomes" id="UP000275846"/>
    </source>
</evidence>
<reference evidence="5" key="1">
    <citation type="submission" date="2016-06" db="UniProtKB">
        <authorList>
            <consortium name="WormBaseParasite"/>
        </authorList>
    </citation>
    <scope>IDENTIFICATION</scope>
</reference>
<feature type="region of interest" description="Disordered" evidence="1">
    <location>
        <begin position="263"/>
        <end position="358"/>
    </location>
</feature>
<evidence type="ECO:0000313" key="5">
    <source>
        <dbReference type="WBParaSite" id="SSLN_0000658301-mRNA-1"/>
    </source>
</evidence>
<dbReference type="STRING" id="70667.A0A183SQ83"/>